<evidence type="ECO:0000313" key="1">
    <source>
        <dbReference type="EMBL" id="KVH92607.1"/>
    </source>
</evidence>
<keyword evidence="2" id="KW-1185">Reference proteome</keyword>
<gene>
    <name evidence="1" type="ORF">Ccrd_005352</name>
</gene>
<name>A0A118JVD3_CYNCS</name>
<sequence length="173" mass="19149">MTYGGTRSRESGTMQYPPSVISVVENNCSTSTSSFVLFAKRPLILGLFSAYAFRDAYLMDHHRIIATKLLHFHPDHLWCILILGIKTHLESRFLRQVAQSEAASALHRKAAGACSHASHIQTPPLVVLPFKHKNGFVKLGVYVIEKYGVVEIKVSADSNCCPPGLLRGKEFIA</sequence>
<feature type="non-terminal residue" evidence="1">
    <location>
        <position position="173"/>
    </location>
</feature>
<proteinExistence type="predicted"/>
<dbReference type="Proteomes" id="UP000243975">
    <property type="component" value="Unassembled WGS sequence"/>
</dbReference>
<organism evidence="1 2">
    <name type="scientific">Cynara cardunculus var. scolymus</name>
    <name type="common">Globe artichoke</name>
    <name type="synonym">Cynara scolymus</name>
    <dbReference type="NCBI Taxonomy" id="59895"/>
    <lineage>
        <taxon>Eukaryota</taxon>
        <taxon>Viridiplantae</taxon>
        <taxon>Streptophyta</taxon>
        <taxon>Embryophyta</taxon>
        <taxon>Tracheophyta</taxon>
        <taxon>Spermatophyta</taxon>
        <taxon>Magnoliopsida</taxon>
        <taxon>eudicotyledons</taxon>
        <taxon>Gunneridae</taxon>
        <taxon>Pentapetalae</taxon>
        <taxon>asterids</taxon>
        <taxon>campanulids</taxon>
        <taxon>Asterales</taxon>
        <taxon>Asteraceae</taxon>
        <taxon>Carduoideae</taxon>
        <taxon>Cardueae</taxon>
        <taxon>Carduinae</taxon>
        <taxon>Cynara</taxon>
    </lineage>
</organism>
<accession>A0A118JVD3</accession>
<dbReference type="Gramene" id="KVH92607">
    <property type="protein sequence ID" value="KVH92607"/>
    <property type="gene ID" value="Ccrd_005352"/>
</dbReference>
<protein>
    <submittedName>
        <fullName evidence="1">Uncharacterized protein</fullName>
    </submittedName>
</protein>
<comment type="caution">
    <text evidence="1">The sequence shown here is derived from an EMBL/GenBank/DDBJ whole genome shotgun (WGS) entry which is preliminary data.</text>
</comment>
<dbReference type="AlphaFoldDB" id="A0A118JVD3"/>
<dbReference type="EMBL" id="LEKV01004812">
    <property type="protein sequence ID" value="KVH92607.1"/>
    <property type="molecule type" value="Genomic_DNA"/>
</dbReference>
<evidence type="ECO:0000313" key="2">
    <source>
        <dbReference type="Proteomes" id="UP000243975"/>
    </source>
</evidence>
<reference evidence="1 2" key="1">
    <citation type="journal article" date="2016" name="Sci. Rep.">
        <title>The genome sequence of the outbreeding globe artichoke constructed de novo incorporating a phase-aware low-pass sequencing strategy of F1 progeny.</title>
        <authorList>
            <person name="Scaglione D."/>
            <person name="Reyes-Chin-Wo S."/>
            <person name="Acquadro A."/>
            <person name="Froenicke L."/>
            <person name="Portis E."/>
            <person name="Beitel C."/>
            <person name="Tirone M."/>
            <person name="Mauro R."/>
            <person name="Lo Monaco A."/>
            <person name="Mauromicale G."/>
            <person name="Faccioli P."/>
            <person name="Cattivelli L."/>
            <person name="Rieseberg L."/>
            <person name="Michelmore R."/>
            <person name="Lanteri S."/>
        </authorList>
    </citation>
    <scope>NUCLEOTIDE SEQUENCE [LARGE SCALE GENOMIC DNA]</scope>
    <source>
        <strain evidence="1">2C</strain>
    </source>
</reference>